<sequence length="47" mass="5317">MLWSPTNGENIDIKIFLLKGGTFLEKGNILLFCQKITVSNRHVSDPK</sequence>
<evidence type="ECO:0000313" key="1">
    <source>
        <dbReference type="EMBL" id="AEF85392.1"/>
    </source>
</evidence>
<dbReference type="EMBL" id="CP001843">
    <property type="protein sequence ID" value="AEF85392.1"/>
    <property type="molecule type" value="Genomic_DNA"/>
</dbReference>
<accession>F5YNI1</accession>
<dbReference type="KEGG" id="tpi:TREPR_3002"/>
<evidence type="ECO:0000313" key="2">
    <source>
        <dbReference type="Proteomes" id="UP000009223"/>
    </source>
</evidence>
<keyword evidence="2" id="KW-1185">Reference proteome</keyword>
<proteinExistence type="predicted"/>
<dbReference type="AlphaFoldDB" id="F5YNI1"/>
<protein>
    <submittedName>
        <fullName evidence="1">Uncharacterized protein</fullName>
    </submittedName>
</protein>
<dbReference type="HOGENOM" id="CLU_3174473_0_0_12"/>
<reference evidence="2" key="1">
    <citation type="submission" date="2009-12" db="EMBL/GenBank/DDBJ databases">
        <title>Complete sequence of Treponema primitia strain ZAS-2.</title>
        <authorList>
            <person name="Tetu S.G."/>
            <person name="Matson E."/>
            <person name="Ren Q."/>
            <person name="Seshadri R."/>
            <person name="Elbourne L."/>
            <person name="Hassan K.A."/>
            <person name="Durkin A."/>
            <person name="Radune D."/>
            <person name="Mohamoud Y."/>
            <person name="Shay R."/>
            <person name="Jin S."/>
            <person name="Zhang X."/>
            <person name="Lucey K."/>
            <person name="Ballor N.R."/>
            <person name="Ottesen E."/>
            <person name="Rosenthal R."/>
            <person name="Allen A."/>
            <person name="Leadbetter J.R."/>
            <person name="Paulsen I.T."/>
        </authorList>
    </citation>
    <scope>NUCLEOTIDE SEQUENCE [LARGE SCALE GENOMIC DNA]</scope>
    <source>
        <strain evidence="2">ATCC BAA-887 / DSM 12427 / ZAS-2</strain>
    </source>
</reference>
<dbReference type="Proteomes" id="UP000009223">
    <property type="component" value="Chromosome"/>
</dbReference>
<dbReference type="STRING" id="545694.TREPR_3002"/>
<gene>
    <name evidence="1" type="ordered locus">TREPR_3002</name>
</gene>
<reference evidence="1 2" key="2">
    <citation type="journal article" date="2011" name="ISME J.">
        <title>RNA-seq reveals cooperative metabolic interactions between two termite-gut spirochete species in co-culture.</title>
        <authorList>
            <person name="Rosenthal A.Z."/>
            <person name="Matson E.G."/>
            <person name="Eldar A."/>
            <person name="Leadbetter J.R."/>
        </authorList>
    </citation>
    <scope>NUCLEOTIDE SEQUENCE [LARGE SCALE GENOMIC DNA]</scope>
    <source>
        <strain evidence="2">ATCC BAA-887 / DSM 12427 / ZAS-2</strain>
    </source>
</reference>
<organism evidence="1 2">
    <name type="scientific">Treponema primitia (strain ATCC BAA-887 / DSM 12427 / ZAS-2)</name>
    <dbReference type="NCBI Taxonomy" id="545694"/>
    <lineage>
        <taxon>Bacteria</taxon>
        <taxon>Pseudomonadati</taxon>
        <taxon>Spirochaetota</taxon>
        <taxon>Spirochaetia</taxon>
        <taxon>Spirochaetales</taxon>
        <taxon>Treponemataceae</taxon>
        <taxon>Treponema</taxon>
    </lineage>
</organism>
<name>F5YNI1_TREPZ</name>